<keyword evidence="3" id="KW-1185">Reference proteome</keyword>
<dbReference type="AlphaFoldDB" id="A0A812L6S2"/>
<dbReference type="PANTHER" id="PTHR39290">
    <property type="entry name" value="C3H1-TYPE DOMAIN-CONTAINING PROTEIN-RELATED"/>
    <property type="match status" value="1"/>
</dbReference>
<dbReference type="EMBL" id="CAJNDS010000957">
    <property type="protein sequence ID" value="CAE7242042.1"/>
    <property type="molecule type" value="Genomic_DNA"/>
</dbReference>
<evidence type="ECO:0000313" key="3">
    <source>
        <dbReference type="Proteomes" id="UP000604046"/>
    </source>
</evidence>
<gene>
    <name evidence="2" type="primary">RBCMT</name>
    <name evidence="2" type="ORF">SNAT2548_LOCUS11050</name>
</gene>
<comment type="caution">
    <text evidence="2">The sequence shown here is derived from an EMBL/GenBank/DDBJ whole genome shotgun (WGS) entry which is preliminary data.</text>
</comment>
<dbReference type="InterPro" id="IPR029063">
    <property type="entry name" value="SAM-dependent_MTases_sf"/>
</dbReference>
<dbReference type="OrthoDB" id="413501at2759"/>
<proteinExistence type="predicted"/>
<dbReference type="PANTHER" id="PTHR39290:SF6">
    <property type="entry name" value="S-ADENOSYL-L-METHIONINE-DEPENDENT METHYLTRANSFERASES SUPERFAMILY PROTEIN"/>
    <property type="match status" value="1"/>
</dbReference>
<dbReference type="Proteomes" id="UP000604046">
    <property type="component" value="Unassembled WGS sequence"/>
</dbReference>
<evidence type="ECO:0000313" key="2">
    <source>
        <dbReference type="EMBL" id="CAE7242042.1"/>
    </source>
</evidence>
<organism evidence="2 3">
    <name type="scientific">Symbiodinium natans</name>
    <dbReference type="NCBI Taxonomy" id="878477"/>
    <lineage>
        <taxon>Eukaryota</taxon>
        <taxon>Sar</taxon>
        <taxon>Alveolata</taxon>
        <taxon>Dinophyceae</taxon>
        <taxon>Suessiales</taxon>
        <taxon>Symbiodiniaceae</taxon>
        <taxon>Symbiodinium</taxon>
    </lineage>
</organism>
<accession>A0A812L6S2</accession>
<dbReference type="SUPFAM" id="SSF53335">
    <property type="entry name" value="S-adenosyl-L-methionine-dependent methyltransferases"/>
    <property type="match status" value="1"/>
</dbReference>
<reference evidence="2" key="1">
    <citation type="submission" date="2021-02" db="EMBL/GenBank/DDBJ databases">
        <authorList>
            <person name="Dougan E. K."/>
            <person name="Rhodes N."/>
            <person name="Thang M."/>
            <person name="Chan C."/>
        </authorList>
    </citation>
    <scope>NUCLEOTIDE SEQUENCE</scope>
</reference>
<feature type="region of interest" description="Disordered" evidence="1">
    <location>
        <begin position="119"/>
        <end position="144"/>
    </location>
</feature>
<sequence length="367" mass="41327">MALLQRGGERRVLQEACAEAERRQLSVVRGALASLTNAEGQCKQCPACKKAHTPWLHRLQAAASRLRDDISSVASLSKSLFDGLPPGHLLQACHLVNLWLVGSLGPCPEQRLRLEKATWPWDGRGSPTGPEEAEQQAEQQAEQAEQPRPWECFCESSECSYVEIYVQKLRLWGSWLLSQWMHAEAVVLDELSSMAAEQRSLRQKFARSLPTTEALKALQRRAPLLEVGAGNGYWAALLKDLSVDILAFDSEGAEEGTYCEVFRGGPEVILEHPERTLVLMWPDEPDDRGQGSFGLQCLEHYQGQELILVGEWRTSTFGSYLPNIPQHGQSFSKEFQDKVEGEFCLAEIVELPRWPLFLDCLQVFRRR</sequence>
<protein>
    <submittedName>
        <fullName evidence="2">RBCMT protein</fullName>
    </submittedName>
</protein>
<evidence type="ECO:0000256" key="1">
    <source>
        <dbReference type="SAM" id="MobiDB-lite"/>
    </source>
</evidence>
<name>A0A812L6S2_9DINO</name>